<name>A0A397V0P0_9GLOM</name>
<evidence type="ECO:0000313" key="2">
    <source>
        <dbReference type="Proteomes" id="UP000266673"/>
    </source>
</evidence>
<protein>
    <submittedName>
        <fullName evidence="1">Uncharacterized protein</fullName>
    </submittedName>
</protein>
<gene>
    <name evidence="1" type="ORF">C2G38_2039610</name>
</gene>
<sequence length="123" mass="13975">MKSLSNLPLFVLFIAIVFSIAYVPSIKGHTVWVHNKLLPGSQAAVFAYPGPDTGREIAYGWSIAHKGFHLDINLLPNETEYYLKFKVVGTRKPQQIRGPYDNSKDICWRFTGSIVTWHIHDDC</sequence>
<keyword evidence="2" id="KW-1185">Reference proteome</keyword>
<proteinExistence type="predicted"/>
<accession>A0A397V0P0</accession>
<organism evidence="1 2">
    <name type="scientific">Gigaspora rosea</name>
    <dbReference type="NCBI Taxonomy" id="44941"/>
    <lineage>
        <taxon>Eukaryota</taxon>
        <taxon>Fungi</taxon>
        <taxon>Fungi incertae sedis</taxon>
        <taxon>Mucoromycota</taxon>
        <taxon>Glomeromycotina</taxon>
        <taxon>Glomeromycetes</taxon>
        <taxon>Diversisporales</taxon>
        <taxon>Gigasporaceae</taxon>
        <taxon>Gigaspora</taxon>
    </lineage>
</organism>
<dbReference type="Proteomes" id="UP000266673">
    <property type="component" value="Unassembled WGS sequence"/>
</dbReference>
<dbReference type="OrthoDB" id="2306809at2759"/>
<evidence type="ECO:0000313" key="1">
    <source>
        <dbReference type="EMBL" id="RIB15158.1"/>
    </source>
</evidence>
<dbReference type="EMBL" id="QKWP01000768">
    <property type="protein sequence ID" value="RIB15158.1"/>
    <property type="molecule type" value="Genomic_DNA"/>
</dbReference>
<reference evidence="1 2" key="1">
    <citation type="submission" date="2018-06" db="EMBL/GenBank/DDBJ databases">
        <title>Comparative genomics reveals the genomic features of Rhizophagus irregularis, R. cerebriforme, R. diaphanum and Gigaspora rosea, and their symbiotic lifestyle signature.</title>
        <authorList>
            <person name="Morin E."/>
            <person name="San Clemente H."/>
            <person name="Chen E.C.H."/>
            <person name="De La Providencia I."/>
            <person name="Hainaut M."/>
            <person name="Kuo A."/>
            <person name="Kohler A."/>
            <person name="Murat C."/>
            <person name="Tang N."/>
            <person name="Roy S."/>
            <person name="Loubradou J."/>
            <person name="Henrissat B."/>
            <person name="Grigoriev I.V."/>
            <person name="Corradi N."/>
            <person name="Roux C."/>
            <person name="Martin F.M."/>
        </authorList>
    </citation>
    <scope>NUCLEOTIDE SEQUENCE [LARGE SCALE GENOMIC DNA]</scope>
    <source>
        <strain evidence="1 2">DAOM 194757</strain>
    </source>
</reference>
<dbReference type="AlphaFoldDB" id="A0A397V0P0"/>
<comment type="caution">
    <text evidence="1">The sequence shown here is derived from an EMBL/GenBank/DDBJ whole genome shotgun (WGS) entry which is preliminary data.</text>
</comment>